<dbReference type="GO" id="GO:0044877">
    <property type="term" value="F:protein-containing complex binding"/>
    <property type="evidence" value="ECO:0007669"/>
    <property type="project" value="TreeGrafter"/>
</dbReference>
<sequence>MKITIIGGTGMIGRRLAARLRDEGHDVVAAARSTGVNTISGEGLAEAIEGADVVVDASNSGYGDAADMRRFFAASSDNILAAARAASIGHFIALSAVGAETLKGGYFQAKRGQEERILGAGVPFTIVRSTPFFEFVYKIVDAGGEGDRMRLAPVTMQPIAADDVVAALASVVTEAPANDIVEIAGPDTFGLADLAVEILTANEDPRWISVDPDAHYFGAQFDGEPLTCDSRPGIARQRFDDWLREWIAFA</sequence>
<dbReference type="OrthoDB" id="9771302at2"/>
<dbReference type="HOGENOM" id="CLU_007383_5_2_5"/>
<evidence type="ECO:0000313" key="2">
    <source>
        <dbReference type="EMBL" id="AJA08183.1"/>
    </source>
</evidence>
<dbReference type="AlphaFoldDB" id="A0A0A7PG75"/>
<feature type="domain" description="NAD(P)-binding" evidence="1">
    <location>
        <begin position="7"/>
        <end position="134"/>
    </location>
</feature>
<keyword evidence="3" id="KW-1185">Reference proteome</keyword>
<dbReference type="Gene3D" id="3.40.50.720">
    <property type="entry name" value="NAD(P)-binding Rossmann-like Domain"/>
    <property type="match status" value="1"/>
</dbReference>
<protein>
    <submittedName>
        <fullName evidence="2">Putative nucleoside-diphosphate sugar epimerase</fullName>
    </submittedName>
</protein>
<organism evidence="2 3">
    <name type="scientific">Sphingopyxis fribergensis</name>
    <dbReference type="NCBI Taxonomy" id="1515612"/>
    <lineage>
        <taxon>Bacteria</taxon>
        <taxon>Pseudomonadati</taxon>
        <taxon>Pseudomonadota</taxon>
        <taxon>Alphaproteobacteria</taxon>
        <taxon>Sphingomonadales</taxon>
        <taxon>Sphingomonadaceae</taxon>
        <taxon>Sphingopyxis</taxon>
    </lineage>
</organism>
<dbReference type="InterPro" id="IPR051207">
    <property type="entry name" value="ComplexI_NDUFA9_subunit"/>
</dbReference>
<evidence type="ECO:0000313" key="3">
    <source>
        <dbReference type="Proteomes" id="UP000030907"/>
    </source>
</evidence>
<dbReference type="Proteomes" id="UP000030907">
    <property type="component" value="Chromosome"/>
</dbReference>
<dbReference type="Pfam" id="PF13460">
    <property type="entry name" value="NAD_binding_10"/>
    <property type="match status" value="1"/>
</dbReference>
<proteinExistence type="predicted"/>
<dbReference type="InterPro" id="IPR036291">
    <property type="entry name" value="NAD(P)-bd_dom_sf"/>
</dbReference>
<dbReference type="InterPro" id="IPR016040">
    <property type="entry name" value="NAD(P)-bd_dom"/>
</dbReference>
<reference evidence="2 3" key="1">
    <citation type="journal article" date="2015" name="Int. J. Syst. Evol. Microbiol.">
        <title>Description of Sphingopyxis fribergensis sp. nov. - a soil bacterium with the ability to degrade styrene and phenylacetic acid.</title>
        <authorList>
            <person name="Oelschlagel M."/>
            <person name="Ruckert C."/>
            <person name="Kalinowski J."/>
            <person name="Schmidt G."/>
            <person name="Schlomann M."/>
            <person name="Tischler D."/>
        </authorList>
    </citation>
    <scope>NUCLEOTIDE SEQUENCE [LARGE SCALE GENOMIC DNA]</scope>
    <source>
        <strain evidence="2 3">Kp5.2</strain>
    </source>
</reference>
<accession>A0A0A7PG75</accession>
<dbReference type="RefSeq" id="WP_039572881.1">
    <property type="nucleotide sequence ID" value="NZ_CP009122.1"/>
</dbReference>
<dbReference type="SUPFAM" id="SSF51735">
    <property type="entry name" value="NAD(P)-binding Rossmann-fold domains"/>
    <property type="match status" value="1"/>
</dbReference>
<dbReference type="PANTHER" id="PTHR12126">
    <property type="entry name" value="NADH-UBIQUINONE OXIDOREDUCTASE 39 KDA SUBUNIT-RELATED"/>
    <property type="match status" value="1"/>
</dbReference>
<evidence type="ECO:0000259" key="1">
    <source>
        <dbReference type="Pfam" id="PF13460"/>
    </source>
</evidence>
<dbReference type="STRING" id="1515612.SKP52_06290"/>
<name>A0A0A7PG75_9SPHN</name>
<dbReference type="PANTHER" id="PTHR12126:SF11">
    <property type="entry name" value="NADH DEHYDROGENASE [UBIQUINONE] 1 ALPHA SUBCOMPLEX SUBUNIT 9, MITOCHONDRIAL"/>
    <property type="match status" value="1"/>
</dbReference>
<dbReference type="EMBL" id="CP009122">
    <property type="protein sequence ID" value="AJA08183.1"/>
    <property type="molecule type" value="Genomic_DNA"/>
</dbReference>
<dbReference type="KEGG" id="sphk:SKP52_06290"/>
<gene>
    <name evidence="2" type="ORF">SKP52_06290</name>
</gene>